<reference evidence="2" key="1">
    <citation type="submission" date="2018-06" db="EMBL/GenBank/DDBJ databases">
        <authorList>
            <person name="Zhirakovskaya E."/>
        </authorList>
    </citation>
    <scope>NUCLEOTIDE SEQUENCE</scope>
</reference>
<dbReference type="AlphaFoldDB" id="A0A3B1ANE7"/>
<dbReference type="Gene3D" id="1.10.3210.10">
    <property type="entry name" value="Hypothetical protein af1432"/>
    <property type="match status" value="1"/>
</dbReference>
<proteinExistence type="predicted"/>
<dbReference type="PROSITE" id="PS51833">
    <property type="entry name" value="HDOD"/>
    <property type="match status" value="1"/>
</dbReference>
<dbReference type="CDD" id="cd00077">
    <property type="entry name" value="HDc"/>
    <property type="match status" value="1"/>
</dbReference>
<dbReference type="EMBL" id="UOFU01000210">
    <property type="protein sequence ID" value="VAX00888.1"/>
    <property type="molecule type" value="Genomic_DNA"/>
</dbReference>
<evidence type="ECO:0000259" key="1">
    <source>
        <dbReference type="PROSITE" id="PS51833"/>
    </source>
</evidence>
<dbReference type="InterPro" id="IPR006675">
    <property type="entry name" value="HDIG_dom"/>
</dbReference>
<accession>A0A3B1ANE7</accession>
<protein>
    <submittedName>
        <fullName evidence="2">Predicted signal transduction protein</fullName>
    </submittedName>
</protein>
<name>A0A3B1ANE7_9ZZZZ</name>
<dbReference type="InterPro" id="IPR052340">
    <property type="entry name" value="RNase_Y/CdgJ"/>
</dbReference>
<dbReference type="PANTHER" id="PTHR33525">
    <property type="match status" value="1"/>
</dbReference>
<dbReference type="NCBIfam" id="TIGR00277">
    <property type="entry name" value="HDIG"/>
    <property type="match status" value="1"/>
</dbReference>
<dbReference type="PANTHER" id="PTHR33525:SF3">
    <property type="entry name" value="RIBONUCLEASE Y"/>
    <property type="match status" value="1"/>
</dbReference>
<dbReference type="SUPFAM" id="SSF109604">
    <property type="entry name" value="HD-domain/PDEase-like"/>
    <property type="match status" value="1"/>
</dbReference>
<sequence>MEPVMSADLKNRLLAELIDDLENDKLVLPSLPEVALKVRDTLDDENSSARDVAKVIGTDVALSARLIAVANSPLLRGSKHIDSVDMAVARMGNTIVKNTVNSLIVQQIFQPTTEITDRLFHTFWGHSTEVAAISHALASFAKLKPDQAMLAGLVHDIGALPIIKYAEDIPQLLEHEQVLNEIISELHTIIGTALLSKWEFPQDIINVAAKHEDLTRDPGGAADLVDVVIAANVQSYFGKDHRHASADWSSIPAFARLGLDTEVSVIDMEGTGDSIREVADALRA</sequence>
<feature type="domain" description="HDOD" evidence="1">
    <location>
        <begin position="28"/>
        <end position="214"/>
    </location>
</feature>
<dbReference type="InterPro" id="IPR013976">
    <property type="entry name" value="HDOD"/>
</dbReference>
<dbReference type="InterPro" id="IPR003607">
    <property type="entry name" value="HD/PDEase_dom"/>
</dbReference>
<gene>
    <name evidence="2" type="ORF">MNBD_GAMMA20-2491</name>
</gene>
<dbReference type="Pfam" id="PF08668">
    <property type="entry name" value="HDOD"/>
    <property type="match status" value="1"/>
</dbReference>
<organism evidence="2">
    <name type="scientific">hydrothermal vent metagenome</name>
    <dbReference type="NCBI Taxonomy" id="652676"/>
    <lineage>
        <taxon>unclassified sequences</taxon>
        <taxon>metagenomes</taxon>
        <taxon>ecological metagenomes</taxon>
    </lineage>
</organism>
<evidence type="ECO:0000313" key="2">
    <source>
        <dbReference type="EMBL" id="VAX00888.1"/>
    </source>
</evidence>